<dbReference type="GO" id="GO:0046087">
    <property type="term" value="P:cytidine metabolic process"/>
    <property type="evidence" value="ECO:0007669"/>
    <property type="project" value="EnsemblFungi"/>
</dbReference>
<evidence type="ECO:0000256" key="2">
    <source>
        <dbReference type="ARBA" id="ARBA00004123"/>
    </source>
</evidence>
<dbReference type="Gene3D" id="3.40.140.10">
    <property type="entry name" value="Cytidine Deaminase, domain 2"/>
    <property type="match status" value="1"/>
</dbReference>
<dbReference type="SUPFAM" id="SSF53927">
    <property type="entry name" value="Cytidine deaminase-like"/>
    <property type="match status" value="1"/>
</dbReference>
<dbReference type="GO" id="GO:0008835">
    <property type="term" value="F:diaminohydroxyphosphoribosylaminopyrimidine deaminase activity"/>
    <property type="evidence" value="ECO:0007669"/>
    <property type="project" value="TreeGrafter"/>
</dbReference>
<evidence type="ECO:0000256" key="8">
    <source>
        <dbReference type="ARBA" id="ARBA00022801"/>
    </source>
</evidence>
<dbReference type="PANTHER" id="PTHR11079:SF190">
    <property type="entry name" value="CYTOSINE DEAMINASE"/>
    <property type="match status" value="1"/>
</dbReference>
<comment type="subunit">
    <text evidence="5">Homodimer.</text>
</comment>
<evidence type="ECO:0000256" key="7">
    <source>
        <dbReference type="ARBA" id="ARBA00022723"/>
    </source>
</evidence>
<organism evidence="18 19">
    <name type="scientific">Candida parapsilosis</name>
    <name type="common">Yeast</name>
    <dbReference type="NCBI Taxonomy" id="5480"/>
    <lineage>
        <taxon>Eukaryota</taxon>
        <taxon>Fungi</taxon>
        <taxon>Dikarya</taxon>
        <taxon>Ascomycota</taxon>
        <taxon>Saccharomycotina</taxon>
        <taxon>Pichiomycetes</taxon>
        <taxon>Debaryomycetaceae</taxon>
        <taxon>Candida/Lodderomyces clade</taxon>
        <taxon>Candida</taxon>
    </lineage>
</organism>
<comment type="subcellular location">
    <subcellularLocation>
        <location evidence="3">Cytoplasm</location>
    </subcellularLocation>
    <subcellularLocation>
        <location evidence="2">Nucleus</location>
    </subcellularLocation>
</comment>
<evidence type="ECO:0000313" key="18">
    <source>
        <dbReference type="EMBL" id="KAF6045351.1"/>
    </source>
</evidence>
<evidence type="ECO:0000256" key="5">
    <source>
        <dbReference type="ARBA" id="ARBA00011738"/>
    </source>
</evidence>
<dbReference type="PANTHER" id="PTHR11079">
    <property type="entry name" value="CYTOSINE DEAMINASE FAMILY MEMBER"/>
    <property type="match status" value="1"/>
</dbReference>
<comment type="function">
    <text evidence="12">Catalyzes the hydrolytic deamination of cytosine to uracil or 5-methylcytosine to thymine. Is involved in the pyrimidine salvage pathway, which allows the cell to utilize cytosine for pyrimidine nucleotide synthesis.</text>
</comment>
<dbReference type="PROSITE" id="PS00903">
    <property type="entry name" value="CYT_DCMP_DEAMINASES_1"/>
    <property type="match status" value="1"/>
</dbReference>
<dbReference type="GO" id="GO:0008655">
    <property type="term" value="P:pyrimidine-containing compound salvage"/>
    <property type="evidence" value="ECO:0007669"/>
    <property type="project" value="EnsemblFungi"/>
</dbReference>
<keyword evidence="7" id="KW-0479">Metal-binding</keyword>
<dbReference type="CDD" id="cd01285">
    <property type="entry name" value="nucleoside_deaminase"/>
    <property type="match status" value="1"/>
</dbReference>
<evidence type="ECO:0000256" key="16">
    <source>
        <dbReference type="ARBA" id="ARBA00084039"/>
    </source>
</evidence>
<evidence type="ECO:0000256" key="15">
    <source>
        <dbReference type="ARBA" id="ARBA00074321"/>
    </source>
</evidence>
<dbReference type="GO" id="GO:0008270">
    <property type="term" value="F:zinc ion binding"/>
    <property type="evidence" value="ECO:0007669"/>
    <property type="project" value="InterPro"/>
</dbReference>
<evidence type="ECO:0000256" key="10">
    <source>
        <dbReference type="ARBA" id="ARBA00023242"/>
    </source>
</evidence>
<dbReference type="FunFam" id="3.40.140.10:FF:000016">
    <property type="entry name" value="Cytosine deaminase"/>
    <property type="match status" value="1"/>
</dbReference>
<comment type="similarity">
    <text evidence="4">Belongs to the cytidine and deoxycytidylate deaminase family.</text>
</comment>
<keyword evidence="8" id="KW-0378">Hydrolase</keyword>
<evidence type="ECO:0000256" key="6">
    <source>
        <dbReference type="ARBA" id="ARBA00022490"/>
    </source>
</evidence>
<evidence type="ECO:0000256" key="4">
    <source>
        <dbReference type="ARBA" id="ARBA00006576"/>
    </source>
</evidence>
<evidence type="ECO:0000313" key="19">
    <source>
        <dbReference type="Proteomes" id="UP000590412"/>
    </source>
</evidence>
<dbReference type="Proteomes" id="UP000590412">
    <property type="component" value="Unassembled WGS sequence"/>
</dbReference>
<keyword evidence="9" id="KW-0862">Zinc</keyword>
<accession>A0A8X7NGA5</accession>
<comment type="catalytic activity">
    <reaction evidence="11">
        <text>cytosine + H2O + H(+) = uracil + NH4(+)</text>
        <dbReference type="Rhea" id="RHEA:20605"/>
        <dbReference type="ChEBI" id="CHEBI:15377"/>
        <dbReference type="ChEBI" id="CHEBI:15378"/>
        <dbReference type="ChEBI" id="CHEBI:16040"/>
        <dbReference type="ChEBI" id="CHEBI:17568"/>
        <dbReference type="ChEBI" id="CHEBI:28938"/>
        <dbReference type="EC" id="3.5.4.1"/>
    </reaction>
</comment>
<dbReference type="PROSITE" id="PS51747">
    <property type="entry name" value="CYT_DCMP_DEAMINASES_2"/>
    <property type="match status" value="1"/>
</dbReference>
<reference evidence="18" key="1">
    <citation type="submission" date="2020-03" db="EMBL/GenBank/DDBJ databases">
        <title>FDA dAtabase for Regulatory Grade micrObial Sequences (FDA-ARGOS): Supporting development and validation of Infectious Disease Dx tests.</title>
        <authorList>
            <person name="Campos J."/>
            <person name="Goldberg B."/>
            <person name="Tallon L."/>
            <person name="Sadzewicz L."/>
            <person name="Vavikolanu K."/>
            <person name="Mehta A."/>
            <person name="Aluvathingal J."/>
            <person name="Nadendla S."/>
            <person name="Nandy P."/>
            <person name="Geyer C."/>
            <person name="Yan Y."/>
            <person name="Sichtig H."/>
        </authorList>
    </citation>
    <scope>NUCLEOTIDE SEQUENCE [LARGE SCALE GENOMIC DNA]</scope>
    <source>
        <strain evidence="18">FDAARGOS_652</strain>
    </source>
</reference>
<dbReference type="EMBL" id="JABWAB010000009">
    <property type="protein sequence ID" value="KAF6045351.1"/>
    <property type="molecule type" value="Genomic_DNA"/>
</dbReference>
<protein>
    <recommendedName>
        <fullName evidence="15">Cytosine deaminase</fullName>
        <ecNumber evidence="14">3.5.4.1</ecNumber>
    </recommendedName>
    <alternativeName>
        <fullName evidence="16">Cytosine aminohydrolase</fullName>
    </alternativeName>
</protein>
<evidence type="ECO:0000256" key="14">
    <source>
        <dbReference type="ARBA" id="ARBA00066550"/>
    </source>
</evidence>
<dbReference type="GO" id="GO:0019858">
    <property type="term" value="P:cytosine metabolic process"/>
    <property type="evidence" value="ECO:0007669"/>
    <property type="project" value="EnsemblFungi"/>
</dbReference>
<dbReference type="InterPro" id="IPR016192">
    <property type="entry name" value="APOBEC/CMP_deaminase_Zn-bd"/>
</dbReference>
<evidence type="ECO:0000256" key="9">
    <source>
        <dbReference type="ARBA" id="ARBA00022833"/>
    </source>
</evidence>
<sequence>MSSSSSSSSSSSFDDKKGMQIALEQAKKSFAEGGIPIGGCLIKSDGTLLSTGHNQRVQKGSAILHGEMSVLEHAGRLPASTYRDCTMYTTLSPCSMCTGAILLYGIKRVVVGENETFMGGEALLKQNGVEVVNLDDEGCKEILQKFISEKPHCWNEDIGV</sequence>
<evidence type="ECO:0000256" key="1">
    <source>
        <dbReference type="ARBA" id="ARBA00001947"/>
    </source>
</evidence>
<dbReference type="GO" id="GO:0004131">
    <property type="term" value="F:cytosine deaminase activity"/>
    <property type="evidence" value="ECO:0007669"/>
    <property type="project" value="UniProtKB-EC"/>
</dbReference>
<name>A0A8X7NGA5_CANPA</name>
<dbReference type="InterPro" id="IPR016193">
    <property type="entry name" value="Cytidine_deaminase-like"/>
</dbReference>
<dbReference type="OrthoDB" id="408702at2759"/>
<dbReference type="GO" id="GO:0005634">
    <property type="term" value="C:nucleus"/>
    <property type="evidence" value="ECO:0007669"/>
    <property type="project" value="UniProtKB-SubCell"/>
</dbReference>
<comment type="caution">
    <text evidence="18">The sequence shown here is derived from an EMBL/GenBank/DDBJ whole genome shotgun (WGS) entry which is preliminary data.</text>
</comment>
<dbReference type="InterPro" id="IPR002125">
    <property type="entry name" value="CMP_dCMP_dom"/>
</dbReference>
<feature type="domain" description="CMP/dCMP-type deaminase" evidence="17">
    <location>
        <begin position="13"/>
        <end position="131"/>
    </location>
</feature>
<keyword evidence="6" id="KW-0963">Cytoplasm</keyword>
<evidence type="ECO:0000256" key="3">
    <source>
        <dbReference type="ARBA" id="ARBA00004496"/>
    </source>
</evidence>
<dbReference type="GO" id="GO:0005737">
    <property type="term" value="C:cytoplasm"/>
    <property type="evidence" value="ECO:0007669"/>
    <property type="project" value="UniProtKB-SubCell"/>
</dbReference>
<evidence type="ECO:0000256" key="13">
    <source>
        <dbReference type="ARBA" id="ARBA00060700"/>
    </source>
</evidence>
<comment type="pathway">
    <text evidence="13">Pyrimidine metabolism; UMP biosynthesis via salvage pathway; uracil from cytosine: step 1/1.</text>
</comment>
<evidence type="ECO:0000256" key="12">
    <source>
        <dbReference type="ARBA" id="ARBA00056232"/>
    </source>
</evidence>
<dbReference type="Pfam" id="PF00383">
    <property type="entry name" value="dCMP_cyt_deam_1"/>
    <property type="match status" value="1"/>
</dbReference>
<dbReference type="EC" id="3.5.4.1" evidence="14"/>
<evidence type="ECO:0000259" key="17">
    <source>
        <dbReference type="PROSITE" id="PS51747"/>
    </source>
</evidence>
<dbReference type="AlphaFoldDB" id="A0A8X7NGA5"/>
<comment type="cofactor">
    <cofactor evidence="1">
        <name>Zn(2+)</name>
        <dbReference type="ChEBI" id="CHEBI:29105"/>
    </cofactor>
</comment>
<keyword evidence="10" id="KW-0539">Nucleus</keyword>
<gene>
    <name evidence="18" type="primary">FCA1</name>
    <name evidence="18" type="ORF">FOB60_004923</name>
</gene>
<proteinExistence type="inferred from homology"/>
<evidence type="ECO:0000256" key="11">
    <source>
        <dbReference type="ARBA" id="ARBA00050113"/>
    </source>
</evidence>